<feature type="domain" description="Prokaryotic-type class I peptide chain release factors" evidence="3">
    <location>
        <begin position="21"/>
        <end position="37"/>
    </location>
</feature>
<evidence type="ECO:0000313" key="4">
    <source>
        <dbReference type="EMBL" id="KRG17482.1"/>
    </source>
</evidence>
<dbReference type="Gene3D" id="3.30.160.20">
    <property type="match status" value="1"/>
</dbReference>
<organism evidence="4">
    <name type="scientific">Candidatus Berkiella cookevillensis</name>
    <dbReference type="NCBI Taxonomy" id="437022"/>
    <lineage>
        <taxon>Bacteria</taxon>
        <taxon>Pseudomonadati</taxon>
        <taxon>Pseudomonadota</taxon>
        <taxon>Gammaproteobacteria</taxon>
        <taxon>Candidatus Berkiellales</taxon>
        <taxon>Candidatus Berkiellaceae</taxon>
        <taxon>Candidatus Berkiella</taxon>
    </lineage>
</organism>
<dbReference type="RefSeq" id="WP_057625437.1">
    <property type="nucleotide sequence ID" value="NZ_LKHV02000002.1"/>
</dbReference>
<keyword evidence="6" id="KW-1185">Reference proteome</keyword>
<dbReference type="SUPFAM" id="SSF75620">
    <property type="entry name" value="Release factor"/>
    <property type="match status" value="1"/>
</dbReference>
<evidence type="ECO:0000256" key="2">
    <source>
        <dbReference type="SAM" id="MobiDB-lite"/>
    </source>
</evidence>
<reference evidence="5" key="2">
    <citation type="journal article" date="2016" name="Genome Announc.">
        <title>Draft Genome Sequences of Two Novel Amoeba-Resistant Intranuclear Bacteria, 'Candidatus Berkiella cookevillensis' and 'Candidatus Berkiella aquae'.</title>
        <authorList>
            <person name="Mehari Y.T."/>
            <person name="Arivett B.A."/>
            <person name="Farone A.L."/>
            <person name="Gunderson J.H."/>
            <person name="Farone M.B."/>
        </authorList>
    </citation>
    <scope>NUCLEOTIDE SEQUENCE</scope>
    <source>
        <strain evidence="5">CC99</strain>
    </source>
</reference>
<accession>A0A0Q9YJ34</accession>
<dbReference type="InterPro" id="IPR045853">
    <property type="entry name" value="Pep_chain_release_fac_I_sf"/>
</dbReference>
<dbReference type="GO" id="GO:0003747">
    <property type="term" value="F:translation release factor activity"/>
    <property type="evidence" value="ECO:0007669"/>
    <property type="project" value="InterPro"/>
</dbReference>
<proteinExistence type="inferred from homology"/>
<dbReference type="NCBIfam" id="NF006718">
    <property type="entry name" value="PRK09256.1"/>
    <property type="match status" value="1"/>
</dbReference>
<dbReference type="STRING" id="437022.CC99x_02343"/>
<evidence type="ECO:0000313" key="6">
    <source>
        <dbReference type="Proteomes" id="UP000051494"/>
    </source>
</evidence>
<dbReference type="InterPro" id="IPR000352">
    <property type="entry name" value="Pep_chain_release_fac_I"/>
</dbReference>
<gene>
    <name evidence="4" type="primary">arfB</name>
    <name evidence="5" type="ORF">CC99x_012700</name>
    <name evidence="4" type="ORF">CC99x_02343</name>
</gene>
<comment type="similarity">
    <text evidence="1">Belongs to the prokaryotic/mitochondrial release factor family.</text>
</comment>
<dbReference type="PROSITE" id="PS00745">
    <property type="entry name" value="RF_PROK_I"/>
    <property type="match status" value="1"/>
</dbReference>
<dbReference type="PANTHER" id="PTHR47814:SF1">
    <property type="entry name" value="PEPTIDYL-TRNA HYDROLASE ARFB"/>
    <property type="match status" value="1"/>
</dbReference>
<protein>
    <submittedName>
        <fullName evidence="5">Aminoacyl-tRNA hydrolase</fullName>
    </submittedName>
    <submittedName>
        <fullName evidence="4">Peptidyl-tRNA hydrolase ArfB</fullName>
        <ecNumber evidence="4 5">3.1.1.29</ecNumber>
    </submittedName>
</protein>
<dbReference type="GO" id="GO:0004045">
    <property type="term" value="F:peptidyl-tRNA hydrolase activity"/>
    <property type="evidence" value="ECO:0007669"/>
    <property type="project" value="UniProtKB-EC"/>
</dbReference>
<dbReference type="OrthoDB" id="9815709at2"/>
<reference evidence="4" key="1">
    <citation type="submission" date="2015-09" db="EMBL/GenBank/DDBJ databases">
        <title>Draft Genome Sequences of Two Novel Amoeba-resistant Intranuclear Bacteria, Candidatus Berkiella cookevillensis and Candidatus Berkiella aquae.</title>
        <authorList>
            <person name="Mehari Y.T."/>
            <person name="Arivett B.A."/>
            <person name="Farone A.L."/>
            <person name="Gunderson J.H."/>
            <person name="Farone M.B."/>
        </authorList>
    </citation>
    <scope>NUCLEOTIDE SEQUENCE [LARGE SCALE GENOMIC DNA]</scope>
    <source>
        <strain evidence="4">CC99</strain>
    </source>
</reference>
<name>A0A0Q9YJ34_9GAMM</name>
<dbReference type="PATRIC" id="fig|1590042.3.peg.2401"/>
<dbReference type="GO" id="GO:0043022">
    <property type="term" value="F:ribosome binding"/>
    <property type="evidence" value="ECO:0007669"/>
    <property type="project" value="TreeGrafter"/>
</dbReference>
<dbReference type="GO" id="GO:0072344">
    <property type="term" value="P:rescue of stalled ribosome"/>
    <property type="evidence" value="ECO:0007669"/>
    <property type="project" value="TreeGrafter"/>
</dbReference>
<reference evidence="5" key="3">
    <citation type="submission" date="2021-06" db="EMBL/GenBank/DDBJ databases">
        <title>Genomic Description and Analysis of Intracellular Bacteria, Candidatus Berkiella cookevillensis and Candidatus Berkiella aquae.</title>
        <authorList>
            <person name="Kidane D.T."/>
            <person name="Mehari Y.T."/>
            <person name="Rice F.C."/>
            <person name="Arivett B.A."/>
            <person name="Farone A.L."/>
            <person name="Berk S.G."/>
            <person name="Farone M.B."/>
        </authorList>
    </citation>
    <scope>NUCLEOTIDE SEQUENCE</scope>
    <source>
        <strain evidence="5">CC99</strain>
    </source>
</reference>
<dbReference type="AlphaFoldDB" id="A0A0Q9YJ34"/>
<sequence length="139" mass="15858">MLKISNKIYLPLKEIEITAIRAQGAGGQNINKVSTAIHLQFDIKHSSLPTIYQERLMALNDYRINQAGVITIKAQRFRSQIKNKEDALGRLAILIKKALIIPKKRKKTKPTNASKEKRLNSKTKHGKTKLLRTKKNIDF</sequence>
<comment type="caution">
    <text evidence="4">The sequence shown here is derived from an EMBL/GenBank/DDBJ whole genome shotgun (WGS) entry which is preliminary data.</text>
</comment>
<dbReference type="EMBL" id="LKHV01000016">
    <property type="protein sequence ID" value="KRG17482.1"/>
    <property type="molecule type" value="Genomic_DNA"/>
</dbReference>
<dbReference type="EMBL" id="LKHV02000002">
    <property type="protein sequence ID" value="MCS5709758.1"/>
    <property type="molecule type" value="Genomic_DNA"/>
</dbReference>
<feature type="region of interest" description="Disordered" evidence="2">
    <location>
        <begin position="104"/>
        <end position="139"/>
    </location>
</feature>
<feature type="compositionally biased region" description="Basic residues" evidence="2">
    <location>
        <begin position="120"/>
        <end position="139"/>
    </location>
</feature>
<evidence type="ECO:0000313" key="5">
    <source>
        <dbReference type="EMBL" id="MCS5709758.1"/>
    </source>
</evidence>
<evidence type="ECO:0000259" key="3">
    <source>
        <dbReference type="PROSITE" id="PS00745"/>
    </source>
</evidence>
<dbReference type="EC" id="3.1.1.29" evidence="4 5"/>
<evidence type="ECO:0000256" key="1">
    <source>
        <dbReference type="ARBA" id="ARBA00010835"/>
    </source>
</evidence>
<dbReference type="Proteomes" id="UP000051494">
    <property type="component" value="Unassembled WGS sequence"/>
</dbReference>
<dbReference type="PANTHER" id="PTHR47814">
    <property type="entry name" value="PEPTIDYL-TRNA HYDROLASE ARFB"/>
    <property type="match status" value="1"/>
</dbReference>
<dbReference type="Pfam" id="PF00472">
    <property type="entry name" value="RF-1"/>
    <property type="match status" value="1"/>
</dbReference>
<keyword evidence="4" id="KW-0378">Hydrolase</keyword>